<dbReference type="InterPro" id="IPR041118">
    <property type="entry name" value="Rx_N"/>
</dbReference>
<dbReference type="Pfam" id="PF18052">
    <property type="entry name" value="Rx_N"/>
    <property type="match status" value="1"/>
</dbReference>
<dbReference type="InterPro" id="IPR027417">
    <property type="entry name" value="P-loop_NTPase"/>
</dbReference>
<dbReference type="Pfam" id="PF00931">
    <property type="entry name" value="NB-ARC"/>
    <property type="match status" value="1"/>
</dbReference>
<gene>
    <name evidence="10" type="ORF">PVL29_004755</name>
</gene>
<evidence type="ECO:0000313" key="10">
    <source>
        <dbReference type="EMBL" id="KAJ9703115.1"/>
    </source>
</evidence>
<organism evidence="10 11">
    <name type="scientific">Vitis rotundifolia</name>
    <name type="common">Muscadine grape</name>
    <dbReference type="NCBI Taxonomy" id="103349"/>
    <lineage>
        <taxon>Eukaryota</taxon>
        <taxon>Viridiplantae</taxon>
        <taxon>Streptophyta</taxon>
        <taxon>Embryophyta</taxon>
        <taxon>Tracheophyta</taxon>
        <taxon>Spermatophyta</taxon>
        <taxon>Magnoliopsida</taxon>
        <taxon>eudicotyledons</taxon>
        <taxon>Gunneridae</taxon>
        <taxon>Pentapetalae</taxon>
        <taxon>rosids</taxon>
        <taxon>Vitales</taxon>
        <taxon>Vitaceae</taxon>
        <taxon>Viteae</taxon>
        <taxon>Vitis</taxon>
    </lineage>
</organism>
<dbReference type="InterPro" id="IPR032675">
    <property type="entry name" value="LRR_dom_sf"/>
</dbReference>
<keyword evidence="11" id="KW-1185">Reference proteome</keyword>
<dbReference type="SMART" id="SM00369">
    <property type="entry name" value="LRR_TYP"/>
    <property type="match status" value="2"/>
</dbReference>
<dbReference type="EMBL" id="JARBHA010000004">
    <property type="protein sequence ID" value="KAJ9703115.1"/>
    <property type="molecule type" value="Genomic_DNA"/>
</dbReference>
<feature type="domain" description="NB-ARC" evidence="6">
    <location>
        <begin position="176"/>
        <end position="350"/>
    </location>
</feature>
<keyword evidence="3" id="KW-0547">Nucleotide-binding</keyword>
<dbReference type="PANTHER" id="PTHR36766">
    <property type="entry name" value="PLANT BROAD-SPECTRUM MILDEW RESISTANCE PROTEIN RPW8"/>
    <property type="match status" value="1"/>
</dbReference>
<dbReference type="FunFam" id="3.40.50.300:FF:001091">
    <property type="entry name" value="Probable disease resistance protein At1g61300"/>
    <property type="match status" value="1"/>
</dbReference>
<dbReference type="PRINTS" id="PR00364">
    <property type="entry name" value="DISEASERSIST"/>
</dbReference>
<evidence type="ECO:0000256" key="1">
    <source>
        <dbReference type="ARBA" id="ARBA00022614"/>
    </source>
</evidence>
<dbReference type="AlphaFoldDB" id="A0AA39A9T3"/>
<evidence type="ECO:0000256" key="2">
    <source>
        <dbReference type="ARBA" id="ARBA00022737"/>
    </source>
</evidence>
<evidence type="ECO:0000256" key="4">
    <source>
        <dbReference type="ARBA" id="ARBA00022821"/>
    </source>
</evidence>
<evidence type="ECO:0000256" key="3">
    <source>
        <dbReference type="ARBA" id="ARBA00022741"/>
    </source>
</evidence>
<dbReference type="InterPro" id="IPR002182">
    <property type="entry name" value="NB-ARC"/>
</dbReference>
<dbReference type="GO" id="GO:0043531">
    <property type="term" value="F:ADP binding"/>
    <property type="evidence" value="ECO:0007669"/>
    <property type="project" value="InterPro"/>
</dbReference>
<evidence type="ECO:0000259" key="7">
    <source>
        <dbReference type="Pfam" id="PF18052"/>
    </source>
</evidence>
<dbReference type="GO" id="GO:0006952">
    <property type="term" value="P:defense response"/>
    <property type="evidence" value="ECO:0007669"/>
    <property type="project" value="UniProtKB-KW"/>
</dbReference>
<dbReference type="InterPro" id="IPR042197">
    <property type="entry name" value="Apaf_helical"/>
</dbReference>
<protein>
    <recommendedName>
        <fullName evidence="12">Disease resistance RPP13-like protein 1</fullName>
    </recommendedName>
</protein>
<dbReference type="InterPro" id="IPR058922">
    <property type="entry name" value="WHD_DRP"/>
</dbReference>
<dbReference type="GO" id="GO:0051707">
    <property type="term" value="P:response to other organism"/>
    <property type="evidence" value="ECO:0007669"/>
    <property type="project" value="UniProtKB-ARBA"/>
</dbReference>
<feature type="domain" description="R13L1/DRL21-like LRR repeat region" evidence="9">
    <location>
        <begin position="694"/>
        <end position="818"/>
    </location>
</feature>
<feature type="domain" description="Disease resistance protein winged helix" evidence="8">
    <location>
        <begin position="431"/>
        <end position="505"/>
    </location>
</feature>
<dbReference type="Gene3D" id="3.40.50.300">
    <property type="entry name" value="P-loop containing nucleotide triphosphate hydrolases"/>
    <property type="match status" value="1"/>
</dbReference>
<evidence type="ECO:0000256" key="5">
    <source>
        <dbReference type="ARBA" id="ARBA00022840"/>
    </source>
</evidence>
<dbReference type="Pfam" id="PF23559">
    <property type="entry name" value="WHD_DRP"/>
    <property type="match status" value="1"/>
</dbReference>
<accession>A0AA39A9T3</accession>
<dbReference type="InterPro" id="IPR036388">
    <property type="entry name" value="WH-like_DNA-bd_sf"/>
</dbReference>
<keyword evidence="2" id="KW-0677">Repeat</keyword>
<name>A0AA39A9T3_VITRO</name>
<evidence type="ECO:0008006" key="12">
    <source>
        <dbReference type="Google" id="ProtNLM"/>
    </source>
</evidence>
<dbReference type="SUPFAM" id="SSF52540">
    <property type="entry name" value="P-loop containing nucleoside triphosphate hydrolases"/>
    <property type="match status" value="1"/>
</dbReference>
<sequence length="1279" mass="144225">MGEAVVGGAFLSDSIQVLLDRMAAREVLNFVQGCKLNETLLKKLKIALQTINAVLKDAEVKQITNPEVKEWADELKDAVYHAEDLLDQIATKASRYKMNADIRISAIQVRNTNSASLSPFGEGVESKVEEIIDRLELLAQQKEALGLKKGIGEKLPKRWPSTSLVDESGVYGRGADKEEIIKFLLSDGSIGDKICVISIVGAGCVGKTTLAQLVYNDKRVKQHFDLQAWVCVSDEFDPFRVVKEIFEATNSGSCESGDLNSLNLLQVKLKKRLDRKKFLLVLDDVWNENYSNWDLLRTPLKYGLGGSKIIVTTRSRRVALIMRAAHTHHLPQLSFEDCWSLFARHAFDGDSSPYPKLEEIGKEIVKKCNGLPLAAKTLGGLLYSNVEADKWDNVLKSEMWGFPGEEILPALRLSYYYLPSHLKRCFASCSIFPKGYEFQKESLILLWMAEGLLHQPKGNKKRQELDDMEELGDQYFEELLSRSLFEKSRSSKSCFVMHDFINDLAQLISGEFCIRLESGEADEILEKARHLSYFRSECDALERFETLVEVKCLRSFLPLQMPAFVSVSYLSNRVLHDLLPTLRCLRVLSLCGYQMFVLFDSIGDLQHLRYLNLSSTRIKRLPESICRLFNLQTLILSQCRSLTELPIGMRQLISLRHLDISYSGVREMPSQVGRLKNLRTLTTFIVGKKSGSRIGELKELSHIRGRLCISKLQNVTCGNDGLEANLKNKKHLNELILQWDEDTDVLPHGIDILDKLQPHTNTKKLTISSYGGTRYPDWLGDPSFSNIFSINLFNCKHCSSLPPLGQLPSLKHLFIRGMDGVERVGSEFYGTASSSVKSFTSLETLTFESLSEWKQWLTFEGKGEEFPRLKELAIRFCPKLTGEIPNDLPFLTKLEIYECQWLESSLPRAPAICELKIINCGGVMLRNPDFGFTSVEKLEVSDISEWKALPLGLKKLSVEKCESVESLLEGMMQSNTWLHDLEITNCSFSRSLIRGGVPTTLKSLRICNSRRLERLLPDFLLCHHPFLERLHITGGTCILLSSLSLGIFPKLTHLHVENLKGLKRLSVFAPEVDLTSLKFCNISGCPDLVSIELPALNLSRCEITRCNNLESLLHSPLSSYQKLILGYCPQLLFPREGLLSNLDALVIENCHKLTPKVEWALNTVASLSHFRICGGCKDIESFPDECLLPSTLTSLEISGLPNLKSLDTKGLQQLTCLKKLKISNCPELQSLAQERLPTSLSFLEIRNCPLLQKGYQFTQGECRHYITQIPHIVIDGQAF</sequence>
<reference evidence="10 11" key="1">
    <citation type="journal article" date="2023" name="BMC Biotechnol.">
        <title>Vitis rotundifolia cv Carlos genome sequencing.</title>
        <authorList>
            <person name="Huff M."/>
            <person name="Hulse-Kemp A."/>
            <person name="Scheffler B."/>
            <person name="Youngblood R."/>
            <person name="Simpson S."/>
            <person name="Babiker E."/>
            <person name="Staton M."/>
        </authorList>
    </citation>
    <scope>NUCLEOTIDE SEQUENCE [LARGE SCALE GENOMIC DNA]</scope>
    <source>
        <tissue evidence="10">Leaf</tissue>
    </source>
</reference>
<dbReference type="Gene3D" id="3.80.10.10">
    <property type="entry name" value="Ribonuclease Inhibitor"/>
    <property type="match status" value="3"/>
</dbReference>
<dbReference type="Pfam" id="PF25019">
    <property type="entry name" value="LRR_R13L1-DRL21"/>
    <property type="match status" value="1"/>
</dbReference>
<evidence type="ECO:0000259" key="8">
    <source>
        <dbReference type="Pfam" id="PF23559"/>
    </source>
</evidence>
<keyword evidence="4" id="KW-0611">Plant defense</keyword>
<dbReference type="FunFam" id="1.10.10.10:FF:000322">
    <property type="entry name" value="Probable disease resistance protein At1g63360"/>
    <property type="match status" value="1"/>
</dbReference>
<dbReference type="PANTHER" id="PTHR36766:SF40">
    <property type="entry name" value="DISEASE RESISTANCE PROTEIN RGA3"/>
    <property type="match status" value="1"/>
</dbReference>
<dbReference type="SUPFAM" id="SSF52058">
    <property type="entry name" value="L domain-like"/>
    <property type="match status" value="2"/>
</dbReference>
<feature type="domain" description="Disease resistance N-terminal" evidence="7">
    <location>
        <begin position="19"/>
        <end position="97"/>
    </location>
</feature>
<dbReference type="Gene3D" id="1.10.8.430">
    <property type="entry name" value="Helical domain of apoptotic protease-activating factors"/>
    <property type="match status" value="1"/>
</dbReference>
<evidence type="ECO:0000313" key="11">
    <source>
        <dbReference type="Proteomes" id="UP001168098"/>
    </source>
</evidence>
<keyword evidence="5" id="KW-0067">ATP-binding</keyword>
<dbReference type="GO" id="GO:0005524">
    <property type="term" value="F:ATP binding"/>
    <property type="evidence" value="ECO:0007669"/>
    <property type="project" value="UniProtKB-KW"/>
</dbReference>
<dbReference type="Gene3D" id="1.10.10.10">
    <property type="entry name" value="Winged helix-like DNA-binding domain superfamily/Winged helix DNA-binding domain"/>
    <property type="match status" value="1"/>
</dbReference>
<evidence type="ECO:0000259" key="6">
    <source>
        <dbReference type="Pfam" id="PF00931"/>
    </source>
</evidence>
<dbReference type="InterPro" id="IPR003591">
    <property type="entry name" value="Leu-rich_rpt_typical-subtyp"/>
</dbReference>
<dbReference type="InterPro" id="IPR056789">
    <property type="entry name" value="LRR_R13L1-DRL21"/>
</dbReference>
<evidence type="ECO:0000259" key="9">
    <source>
        <dbReference type="Pfam" id="PF25019"/>
    </source>
</evidence>
<proteinExistence type="predicted"/>
<keyword evidence="1" id="KW-0433">Leucine-rich repeat</keyword>
<dbReference type="Proteomes" id="UP001168098">
    <property type="component" value="Unassembled WGS sequence"/>
</dbReference>
<dbReference type="Gene3D" id="1.20.5.4130">
    <property type="match status" value="1"/>
</dbReference>
<comment type="caution">
    <text evidence="10">The sequence shown here is derived from an EMBL/GenBank/DDBJ whole genome shotgun (WGS) entry which is preliminary data.</text>
</comment>